<reference evidence="2 3" key="1">
    <citation type="journal article" date="2014" name="Appl. Environ. Microbiol.">
        <title>Genomic encyclopedia of type strains of the genus Bifidobacterium.</title>
        <authorList>
            <person name="Milani C."/>
            <person name="Lugli G.A."/>
            <person name="Duranti S."/>
            <person name="Turroni F."/>
            <person name="Bottacini F."/>
            <person name="Mangifesta M."/>
            <person name="Sanchez B."/>
            <person name="Viappiani A."/>
            <person name="Mancabelli L."/>
            <person name="Taminiau B."/>
            <person name="Delcenserie V."/>
            <person name="Barrangou R."/>
            <person name="Margolles A."/>
            <person name="van Sinderen D."/>
            <person name="Ventura M."/>
        </authorList>
    </citation>
    <scope>NUCLEOTIDE SEQUENCE [LARGE SCALE GENOMIC DNA]</scope>
    <source>
        <strain evidence="2 3">DSM 19703</strain>
    </source>
</reference>
<evidence type="ECO:0000313" key="3">
    <source>
        <dbReference type="Proteomes" id="UP000028730"/>
    </source>
</evidence>
<accession>A0A080N1T4</accession>
<dbReference type="InterPro" id="IPR036390">
    <property type="entry name" value="WH_DNA-bd_sf"/>
</dbReference>
<dbReference type="PANTHER" id="PTHR37318">
    <property type="entry name" value="BSL7504 PROTEIN"/>
    <property type="match status" value="1"/>
</dbReference>
<gene>
    <name evidence="2" type="ORF">BBOMB_0094</name>
</gene>
<protein>
    <submittedName>
        <fullName evidence="2">Transcriptional regulator, MarR/emrR family</fullName>
    </submittedName>
</protein>
<dbReference type="STRING" id="1341695.BBOMB_0094"/>
<dbReference type="EMBL" id="ATLK01000001">
    <property type="protein sequence ID" value="KFF30783.1"/>
    <property type="molecule type" value="Genomic_DNA"/>
</dbReference>
<comment type="caution">
    <text evidence="2">The sequence shown here is derived from an EMBL/GenBank/DDBJ whole genome shotgun (WGS) entry which is preliminary data.</text>
</comment>
<dbReference type="PANTHER" id="PTHR37318:SF1">
    <property type="entry name" value="BSL7504 PROTEIN"/>
    <property type="match status" value="1"/>
</dbReference>
<dbReference type="CDD" id="cd00090">
    <property type="entry name" value="HTH_ARSR"/>
    <property type="match status" value="1"/>
</dbReference>
<dbReference type="Proteomes" id="UP000028730">
    <property type="component" value="Unassembled WGS sequence"/>
</dbReference>
<dbReference type="InterPro" id="IPR011991">
    <property type="entry name" value="ArsR-like_HTH"/>
</dbReference>
<dbReference type="Pfam" id="PF13601">
    <property type="entry name" value="HTH_34"/>
    <property type="match status" value="1"/>
</dbReference>
<dbReference type="Gene3D" id="1.10.10.10">
    <property type="entry name" value="Winged helix-like DNA-binding domain superfamily/Winged helix DNA-binding domain"/>
    <property type="match status" value="1"/>
</dbReference>
<dbReference type="GO" id="GO:0003700">
    <property type="term" value="F:DNA-binding transcription factor activity"/>
    <property type="evidence" value="ECO:0007669"/>
    <property type="project" value="InterPro"/>
</dbReference>
<dbReference type="InterPro" id="IPR027395">
    <property type="entry name" value="WH_DNA-bd_dom"/>
</dbReference>
<keyword evidence="3" id="KW-1185">Reference proteome</keyword>
<dbReference type="InterPro" id="IPR036388">
    <property type="entry name" value="WH-like_DNA-bd_sf"/>
</dbReference>
<name>A0A080N1T4_9BIFI</name>
<dbReference type="OrthoDB" id="4952043at2"/>
<dbReference type="SUPFAM" id="SSF46785">
    <property type="entry name" value="Winged helix' DNA-binding domain"/>
    <property type="match status" value="1"/>
</dbReference>
<proteinExistence type="predicted"/>
<dbReference type="SMART" id="SM00418">
    <property type="entry name" value="HTH_ARSR"/>
    <property type="match status" value="1"/>
</dbReference>
<sequence length="98" mass="11138">MSTELNPVIHVESRLRIMTVLSRLGTQEELSFEKLRTMLDMTPGNLSAHLNKLEQAGYVAISKTFESRKPVTYVRVTPEGEAVFQTYLKNLKELLGQN</sequence>
<organism evidence="2 3">
    <name type="scientific">Bifidobacterium bombi DSM 19703</name>
    <dbReference type="NCBI Taxonomy" id="1341695"/>
    <lineage>
        <taxon>Bacteria</taxon>
        <taxon>Bacillati</taxon>
        <taxon>Actinomycetota</taxon>
        <taxon>Actinomycetes</taxon>
        <taxon>Bifidobacteriales</taxon>
        <taxon>Bifidobacteriaceae</taxon>
        <taxon>Bifidobacterium</taxon>
    </lineage>
</organism>
<evidence type="ECO:0000259" key="1">
    <source>
        <dbReference type="SMART" id="SM00418"/>
    </source>
</evidence>
<evidence type="ECO:0000313" key="2">
    <source>
        <dbReference type="EMBL" id="KFF30783.1"/>
    </source>
</evidence>
<dbReference type="RefSeq" id="WP_044087905.1">
    <property type="nucleotide sequence ID" value="NZ_ATLK01000001.1"/>
</dbReference>
<dbReference type="AlphaFoldDB" id="A0A080N1T4"/>
<dbReference type="InterPro" id="IPR001845">
    <property type="entry name" value="HTH_ArsR_DNA-bd_dom"/>
</dbReference>
<feature type="domain" description="HTH arsR-type" evidence="1">
    <location>
        <begin position="4"/>
        <end position="92"/>
    </location>
</feature>
<dbReference type="eggNOG" id="COG1846">
    <property type="taxonomic scope" value="Bacteria"/>
</dbReference>